<organism evidence="1 2">
    <name type="scientific">Flemingia macrophylla</name>
    <dbReference type="NCBI Taxonomy" id="520843"/>
    <lineage>
        <taxon>Eukaryota</taxon>
        <taxon>Viridiplantae</taxon>
        <taxon>Streptophyta</taxon>
        <taxon>Embryophyta</taxon>
        <taxon>Tracheophyta</taxon>
        <taxon>Spermatophyta</taxon>
        <taxon>Magnoliopsida</taxon>
        <taxon>eudicotyledons</taxon>
        <taxon>Gunneridae</taxon>
        <taxon>Pentapetalae</taxon>
        <taxon>rosids</taxon>
        <taxon>fabids</taxon>
        <taxon>Fabales</taxon>
        <taxon>Fabaceae</taxon>
        <taxon>Papilionoideae</taxon>
        <taxon>50 kb inversion clade</taxon>
        <taxon>NPAAA clade</taxon>
        <taxon>indigoferoid/millettioid clade</taxon>
        <taxon>Phaseoleae</taxon>
        <taxon>Flemingia</taxon>
    </lineage>
</organism>
<evidence type="ECO:0000313" key="1">
    <source>
        <dbReference type="EMBL" id="KAL2319224.1"/>
    </source>
</evidence>
<dbReference type="Proteomes" id="UP001603857">
    <property type="component" value="Unassembled WGS sequence"/>
</dbReference>
<sequence length="51" mass="5696">MAVGISGWPTRFSASSLRSPMLRTTSSCSWYEAQVLRINKGLKCSMKRTTI</sequence>
<reference evidence="1 2" key="1">
    <citation type="submission" date="2024-08" db="EMBL/GenBank/DDBJ databases">
        <title>Insights into the chromosomal genome structure of Flemingia macrophylla.</title>
        <authorList>
            <person name="Ding Y."/>
            <person name="Zhao Y."/>
            <person name="Bi W."/>
            <person name="Wu M."/>
            <person name="Zhao G."/>
            <person name="Gong Y."/>
            <person name="Li W."/>
            <person name="Zhang P."/>
        </authorList>
    </citation>
    <scope>NUCLEOTIDE SEQUENCE [LARGE SCALE GENOMIC DNA]</scope>
    <source>
        <strain evidence="1">DYQJB</strain>
        <tissue evidence="1">Leaf</tissue>
    </source>
</reference>
<evidence type="ECO:0000313" key="2">
    <source>
        <dbReference type="Proteomes" id="UP001603857"/>
    </source>
</evidence>
<proteinExistence type="predicted"/>
<protein>
    <submittedName>
        <fullName evidence="1">Uncharacterized protein</fullName>
    </submittedName>
</protein>
<accession>A0ABD1L6T2</accession>
<dbReference type="EMBL" id="JBGMDY010000010">
    <property type="protein sequence ID" value="KAL2319224.1"/>
    <property type="molecule type" value="Genomic_DNA"/>
</dbReference>
<gene>
    <name evidence="1" type="ORF">Fmac_028193</name>
</gene>
<name>A0ABD1L6T2_9FABA</name>
<comment type="caution">
    <text evidence="1">The sequence shown here is derived from an EMBL/GenBank/DDBJ whole genome shotgun (WGS) entry which is preliminary data.</text>
</comment>
<dbReference type="AlphaFoldDB" id="A0ABD1L6T2"/>
<keyword evidence="2" id="KW-1185">Reference proteome</keyword>